<proteinExistence type="predicted"/>
<dbReference type="EMBL" id="BGPR01049983">
    <property type="protein sequence ID" value="GBO26981.1"/>
    <property type="molecule type" value="Genomic_DNA"/>
</dbReference>
<protein>
    <submittedName>
        <fullName evidence="1">Uncharacterized protein</fullName>
    </submittedName>
</protein>
<dbReference type="Proteomes" id="UP000499080">
    <property type="component" value="Unassembled WGS sequence"/>
</dbReference>
<dbReference type="AlphaFoldDB" id="A0A4Y2VQR9"/>
<accession>A0A4Y2VQR9</accession>
<organism evidence="1 2">
    <name type="scientific">Araneus ventricosus</name>
    <name type="common">Orbweaver spider</name>
    <name type="synonym">Epeira ventricosa</name>
    <dbReference type="NCBI Taxonomy" id="182803"/>
    <lineage>
        <taxon>Eukaryota</taxon>
        <taxon>Metazoa</taxon>
        <taxon>Ecdysozoa</taxon>
        <taxon>Arthropoda</taxon>
        <taxon>Chelicerata</taxon>
        <taxon>Arachnida</taxon>
        <taxon>Araneae</taxon>
        <taxon>Araneomorphae</taxon>
        <taxon>Entelegynae</taxon>
        <taxon>Araneoidea</taxon>
        <taxon>Araneidae</taxon>
        <taxon>Araneus</taxon>
    </lineage>
</organism>
<reference evidence="1 2" key="1">
    <citation type="journal article" date="2019" name="Sci. Rep.">
        <title>Orb-weaving spider Araneus ventricosus genome elucidates the spidroin gene catalogue.</title>
        <authorList>
            <person name="Kono N."/>
            <person name="Nakamura H."/>
            <person name="Ohtoshi R."/>
            <person name="Moran D.A.P."/>
            <person name="Shinohara A."/>
            <person name="Yoshida Y."/>
            <person name="Fujiwara M."/>
            <person name="Mori M."/>
            <person name="Tomita M."/>
            <person name="Arakawa K."/>
        </authorList>
    </citation>
    <scope>NUCLEOTIDE SEQUENCE [LARGE SCALE GENOMIC DNA]</scope>
</reference>
<name>A0A4Y2VQR9_ARAVE</name>
<evidence type="ECO:0000313" key="1">
    <source>
        <dbReference type="EMBL" id="GBO26981.1"/>
    </source>
</evidence>
<sequence>MSKQSHSCCHHPLSWSRRVSSELWPQKVQGPPPRDPFYVPAGGAVHSLISSAPESPGRRMASLGKARKCIAHHPAVDHFHQTVLAVVRHIAGRYNRYPYDF</sequence>
<gene>
    <name evidence="1" type="ORF">AVEN_269117_1</name>
</gene>
<keyword evidence="2" id="KW-1185">Reference proteome</keyword>
<comment type="caution">
    <text evidence="1">The sequence shown here is derived from an EMBL/GenBank/DDBJ whole genome shotgun (WGS) entry which is preliminary data.</text>
</comment>
<evidence type="ECO:0000313" key="2">
    <source>
        <dbReference type="Proteomes" id="UP000499080"/>
    </source>
</evidence>